<evidence type="ECO:0000259" key="2">
    <source>
        <dbReference type="PROSITE" id="PS50056"/>
    </source>
</evidence>
<evidence type="ECO:0000313" key="3">
    <source>
        <dbReference type="EMBL" id="AAZ25021.1"/>
    </source>
</evidence>
<protein>
    <submittedName>
        <fullName evidence="3">Putative phosphatase</fullName>
        <ecNumber evidence="3">3.1.3.-</ecNumber>
    </submittedName>
</protein>
<proteinExistence type="predicted"/>
<dbReference type="RefSeq" id="WP_011044466.1">
    <property type="nucleotide sequence ID" value="NC_003910.7"/>
</dbReference>
<evidence type="ECO:0000313" key="4">
    <source>
        <dbReference type="Proteomes" id="UP000000547"/>
    </source>
</evidence>
<organism evidence="3 4">
    <name type="scientific">Colwellia psychrerythraea (strain 34H / ATCC BAA-681)</name>
    <name type="common">Vibrio psychroerythus</name>
    <dbReference type="NCBI Taxonomy" id="167879"/>
    <lineage>
        <taxon>Bacteria</taxon>
        <taxon>Pseudomonadati</taxon>
        <taxon>Pseudomonadota</taxon>
        <taxon>Gammaproteobacteria</taxon>
        <taxon>Alteromonadales</taxon>
        <taxon>Colwelliaceae</taxon>
        <taxon>Colwellia</taxon>
    </lineage>
</organism>
<accession>Q47XU0</accession>
<dbReference type="Pfam" id="PF22784">
    <property type="entry name" value="PTP-SAK"/>
    <property type="match status" value="1"/>
</dbReference>
<name>Q47XU0_COLP3</name>
<dbReference type="GO" id="GO:0016791">
    <property type="term" value="F:phosphatase activity"/>
    <property type="evidence" value="ECO:0007669"/>
    <property type="project" value="UniProtKB-ARBA"/>
</dbReference>
<feature type="domain" description="Tyrosine specific protein phosphatases" evidence="2">
    <location>
        <begin position="90"/>
        <end position="157"/>
    </location>
</feature>
<dbReference type="HOGENOM" id="CLU_047330_5_0_6"/>
<dbReference type="STRING" id="167879.CPS_3713"/>
<dbReference type="Gene3D" id="3.90.190.10">
    <property type="entry name" value="Protein tyrosine phosphatase superfamily"/>
    <property type="match status" value="1"/>
</dbReference>
<dbReference type="Proteomes" id="UP000000547">
    <property type="component" value="Chromosome"/>
</dbReference>
<dbReference type="InterPro" id="IPR057023">
    <property type="entry name" value="PTP-SAK"/>
</dbReference>
<dbReference type="EMBL" id="CP000083">
    <property type="protein sequence ID" value="AAZ25021.1"/>
    <property type="molecule type" value="Genomic_DNA"/>
</dbReference>
<sequence length="170" mass="19298">MNIHPFETLALSNGAKLLFTPCPGTKAVNLEQSILQLKQQGVSMLLTLMFDKEMLENNAIKLPLLCHKYKIQWLQLPIIDDEAPQEAFHQEWQKKKDRILNEIKNKGVVAVHCKGGTGRTGTVISLLLLQLGWSADKIKQEVQLIKPKALRIQKQINYLNSQLKNSADKF</sequence>
<dbReference type="InterPro" id="IPR029021">
    <property type="entry name" value="Prot-tyrosine_phosphatase-like"/>
</dbReference>
<dbReference type="AlphaFoldDB" id="Q47XU0"/>
<gene>
    <name evidence="3" type="ordered locus">CPS_3713</name>
</gene>
<reference evidence="3" key="1">
    <citation type="journal article" date="2005" name="Proc. Natl. Acad. Sci. U.S.A.">
        <title>The psychrophilic lifestyle as revealed by the genome sequence of Colwellia psychrerythraea 34H through genomic and proteomic analyses.</title>
        <authorList>
            <person name="Methe B.A."/>
            <person name="Nelson K.E."/>
            <person name="Deming J.W."/>
            <person name="Momen B."/>
            <person name="Melamud E."/>
            <person name="Zhang X."/>
            <person name="Moult J."/>
            <person name="Madupu R."/>
            <person name="Nelson W.C."/>
            <person name="Dodson R.J."/>
            <person name="Brinkac L.M."/>
            <person name="Daugherty S.C."/>
            <person name="Durkin A.S."/>
            <person name="DeBoy R.T."/>
            <person name="Kolonay J.F."/>
            <person name="Sullivan S.A."/>
            <person name="Zhou L."/>
            <person name="Davidsen T.M."/>
            <person name="Wu M."/>
            <person name="Huston A.L."/>
            <person name="Lewis M."/>
            <person name="Weaver B."/>
            <person name="Weidman J.F."/>
            <person name="Khouri H."/>
            <person name="Utterback T.R."/>
            <person name="Feldblyum T.V."/>
            <person name="Fraser C.M."/>
        </authorList>
    </citation>
    <scope>NUCLEOTIDE SEQUENCE [LARGE SCALE GENOMIC DNA]</scope>
    <source>
        <strain evidence="3">34H</strain>
    </source>
</reference>
<keyword evidence="1 3" id="KW-0378">Hydrolase</keyword>
<evidence type="ECO:0000256" key="1">
    <source>
        <dbReference type="ARBA" id="ARBA00022801"/>
    </source>
</evidence>
<dbReference type="PROSITE" id="PS50056">
    <property type="entry name" value="TYR_PHOSPHATASE_2"/>
    <property type="match status" value="1"/>
</dbReference>
<dbReference type="KEGG" id="cps:CPS_3713"/>
<dbReference type="EC" id="3.1.3.-" evidence="3"/>
<dbReference type="InterPro" id="IPR000387">
    <property type="entry name" value="Tyr_Pase_dom"/>
</dbReference>
<dbReference type="SUPFAM" id="SSF52799">
    <property type="entry name" value="(Phosphotyrosine protein) phosphatases II"/>
    <property type="match status" value="1"/>
</dbReference>
<dbReference type="PROSITE" id="PS00383">
    <property type="entry name" value="TYR_PHOSPHATASE_1"/>
    <property type="match status" value="1"/>
</dbReference>
<dbReference type="InterPro" id="IPR016130">
    <property type="entry name" value="Tyr_Pase_AS"/>
</dbReference>